<dbReference type="GO" id="GO:0000981">
    <property type="term" value="F:DNA-binding transcription factor activity, RNA polymerase II-specific"/>
    <property type="evidence" value="ECO:0007669"/>
    <property type="project" value="InterPro"/>
</dbReference>
<evidence type="ECO:0000256" key="1">
    <source>
        <dbReference type="ARBA" id="ARBA00004123"/>
    </source>
</evidence>
<evidence type="ECO:0000313" key="11">
    <source>
        <dbReference type="Proteomes" id="UP000037069"/>
    </source>
</evidence>
<feature type="compositionally biased region" description="Basic and acidic residues" evidence="8">
    <location>
        <begin position="182"/>
        <end position="193"/>
    </location>
</feature>
<dbReference type="InterPro" id="IPR009057">
    <property type="entry name" value="Homeodomain-like_sf"/>
</dbReference>
<feature type="region of interest" description="Disordered" evidence="8">
    <location>
        <begin position="182"/>
        <end position="241"/>
    </location>
</feature>
<dbReference type="PROSITE" id="PS50071">
    <property type="entry name" value="HOMEOBOX_2"/>
    <property type="match status" value="1"/>
</dbReference>
<name>A0A0L0CMZ1_LUCCU</name>
<accession>A0A0L0CMZ1</accession>
<dbReference type="InterPro" id="IPR052497">
    <property type="entry name" value="H2.0_Homeobox_TF"/>
</dbReference>
<comment type="subcellular location">
    <subcellularLocation>
        <location evidence="1 6 7">Nucleus</location>
    </subcellularLocation>
</comment>
<evidence type="ECO:0000256" key="4">
    <source>
        <dbReference type="ARBA" id="ARBA00023242"/>
    </source>
</evidence>
<dbReference type="PROSITE" id="PS00027">
    <property type="entry name" value="HOMEOBOX_1"/>
    <property type="match status" value="1"/>
</dbReference>
<sequence>MQQQKQLSQHLPAQPNFTLSSLMNPLCGLKPLQMNVQQMGLQNFSTTTANRFNTKMNFDIPVVRPNISCISSLRHHHMGTTNSNDSHMNFNTNTTASATANTATTNTNTPNAHANISSGKRKRSWSRAVFSNLQRKGLEIQFQQQKYITKPDRRKLAARLNLTDAQVKVWFQNRRMKWRHTRENLKSGQEKQPGESVTADTLKANVDNVIGNDLPGYSSDGSSSLEMSDVEDDDDEIDVVE</sequence>
<protein>
    <submittedName>
        <fullName evidence="10">Homeobox protein H2.0</fullName>
    </submittedName>
</protein>
<comment type="caution">
    <text evidence="10">The sequence shown here is derived from an EMBL/GenBank/DDBJ whole genome shotgun (WGS) entry which is preliminary data.</text>
</comment>
<keyword evidence="4 6" id="KW-0539">Nucleus</keyword>
<comment type="similarity">
    <text evidence="5">Belongs to the H2.0 homeobox family.</text>
</comment>
<dbReference type="STRING" id="7375.A0A0L0CMZ1"/>
<dbReference type="PRINTS" id="PR00024">
    <property type="entry name" value="HOMEOBOX"/>
</dbReference>
<dbReference type="InterPro" id="IPR020479">
    <property type="entry name" value="HD_metazoa"/>
</dbReference>
<dbReference type="OrthoDB" id="6159439at2759"/>
<evidence type="ECO:0000256" key="5">
    <source>
        <dbReference type="ARBA" id="ARBA00038504"/>
    </source>
</evidence>
<feature type="DNA-binding region" description="Homeobox" evidence="6">
    <location>
        <begin position="123"/>
        <end position="182"/>
    </location>
</feature>
<proteinExistence type="inferred from homology"/>
<dbReference type="PANTHER" id="PTHR46808:SF1">
    <property type="entry name" value="H2.0-LIKE HOMEOBOX PROTEIN"/>
    <property type="match status" value="1"/>
</dbReference>
<dbReference type="Pfam" id="PF00046">
    <property type="entry name" value="Homeodomain"/>
    <property type="match status" value="1"/>
</dbReference>
<dbReference type="InterPro" id="IPR001356">
    <property type="entry name" value="HD"/>
</dbReference>
<dbReference type="PANTHER" id="PTHR46808">
    <property type="entry name" value="H2.0-LIKE HOMEOBOX PROTEIN"/>
    <property type="match status" value="1"/>
</dbReference>
<evidence type="ECO:0000256" key="7">
    <source>
        <dbReference type="RuleBase" id="RU000682"/>
    </source>
</evidence>
<evidence type="ECO:0000313" key="10">
    <source>
        <dbReference type="EMBL" id="KNC33582.1"/>
    </source>
</evidence>
<dbReference type="Gene3D" id="1.10.10.60">
    <property type="entry name" value="Homeodomain-like"/>
    <property type="match status" value="1"/>
</dbReference>
<dbReference type="SUPFAM" id="SSF46689">
    <property type="entry name" value="Homeodomain-like"/>
    <property type="match status" value="1"/>
</dbReference>
<feature type="domain" description="Homeobox" evidence="9">
    <location>
        <begin position="121"/>
        <end position="181"/>
    </location>
</feature>
<dbReference type="AlphaFoldDB" id="A0A0L0CMZ1"/>
<evidence type="ECO:0000259" key="9">
    <source>
        <dbReference type="PROSITE" id="PS50071"/>
    </source>
</evidence>
<keyword evidence="3 6" id="KW-0371">Homeobox</keyword>
<dbReference type="GO" id="GO:0043565">
    <property type="term" value="F:sequence-specific DNA binding"/>
    <property type="evidence" value="ECO:0007669"/>
    <property type="project" value="TreeGrafter"/>
</dbReference>
<dbReference type="EMBL" id="JRES01000175">
    <property type="protein sequence ID" value="KNC33582.1"/>
    <property type="molecule type" value="Genomic_DNA"/>
</dbReference>
<dbReference type="Proteomes" id="UP000037069">
    <property type="component" value="Unassembled WGS sequence"/>
</dbReference>
<keyword evidence="11" id="KW-1185">Reference proteome</keyword>
<organism evidence="10 11">
    <name type="scientific">Lucilia cuprina</name>
    <name type="common">Green bottle fly</name>
    <name type="synonym">Australian sheep blowfly</name>
    <dbReference type="NCBI Taxonomy" id="7375"/>
    <lineage>
        <taxon>Eukaryota</taxon>
        <taxon>Metazoa</taxon>
        <taxon>Ecdysozoa</taxon>
        <taxon>Arthropoda</taxon>
        <taxon>Hexapoda</taxon>
        <taxon>Insecta</taxon>
        <taxon>Pterygota</taxon>
        <taxon>Neoptera</taxon>
        <taxon>Endopterygota</taxon>
        <taxon>Diptera</taxon>
        <taxon>Brachycera</taxon>
        <taxon>Muscomorpha</taxon>
        <taxon>Oestroidea</taxon>
        <taxon>Calliphoridae</taxon>
        <taxon>Luciliinae</taxon>
        <taxon>Lucilia</taxon>
    </lineage>
</organism>
<evidence type="ECO:0000256" key="2">
    <source>
        <dbReference type="ARBA" id="ARBA00023125"/>
    </source>
</evidence>
<feature type="compositionally biased region" description="Low complexity" evidence="8">
    <location>
        <begin position="218"/>
        <end position="227"/>
    </location>
</feature>
<evidence type="ECO:0000256" key="8">
    <source>
        <dbReference type="SAM" id="MobiDB-lite"/>
    </source>
</evidence>
<dbReference type="OMA" id="DGCPGRM"/>
<gene>
    <name evidence="10" type="ORF">FF38_06841</name>
</gene>
<dbReference type="GO" id="GO:0005634">
    <property type="term" value="C:nucleus"/>
    <property type="evidence" value="ECO:0007669"/>
    <property type="project" value="UniProtKB-SubCell"/>
</dbReference>
<evidence type="ECO:0000256" key="3">
    <source>
        <dbReference type="ARBA" id="ARBA00023155"/>
    </source>
</evidence>
<dbReference type="CDD" id="cd00086">
    <property type="entry name" value="homeodomain"/>
    <property type="match status" value="1"/>
</dbReference>
<feature type="compositionally biased region" description="Acidic residues" evidence="8">
    <location>
        <begin position="228"/>
        <end position="241"/>
    </location>
</feature>
<dbReference type="InterPro" id="IPR017970">
    <property type="entry name" value="Homeobox_CS"/>
</dbReference>
<evidence type="ECO:0000256" key="6">
    <source>
        <dbReference type="PROSITE-ProRule" id="PRU00108"/>
    </source>
</evidence>
<dbReference type="SMART" id="SM00389">
    <property type="entry name" value="HOX"/>
    <property type="match status" value="1"/>
</dbReference>
<keyword evidence="2 6" id="KW-0238">DNA-binding</keyword>
<reference evidence="10 11" key="1">
    <citation type="journal article" date="2015" name="Nat. Commun.">
        <title>Lucilia cuprina genome unlocks parasitic fly biology to underpin future interventions.</title>
        <authorList>
            <person name="Anstead C.A."/>
            <person name="Korhonen P.K."/>
            <person name="Young N.D."/>
            <person name="Hall R.S."/>
            <person name="Jex A.R."/>
            <person name="Murali S.C."/>
            <person name="Hughes D.S."/>
            <person name="Lee S.F."/>
            <person name="Perry T."/>
            <person name="Stroehlein A.J."/>
            <person name="Ansell B.R."/>
            <person name="Breugelmans B."/>
            <person name="Hofmann A."/>
            <person name="Qu J."/>
            <person name="Dugan S."/>
            <person name="Lee S.L."/>
            <person name="Chao H."/>
            <person name="Dinh H."/>
            <person name="Han Y."/>
            <person name="Doddapaneni H.V."/>
            <person name="Worley K.C."/>
            <person name="Muzny D.M."/>
            <person name="Ioannidis P."/>
            <person name="Waterhouse R.M."/>
            <person name="Zdobnov E.M."/>
            <person name="James P.J."/>
            <person name="Bagnall N.H."/>
            <person name="Kotze A.C."/>
            <person name="Gibbs R.A."/>
            <person name="Richards S."/>
            <person name="Batterham P."/>
            <person name="Gasser R.B."/>
        </authorList>
    </citation>
    <scope>NUCLEOTIDE SEQUENCE [LARGE SCALE GENOMIC DNA]</scope>
    <source>
        <strain evidence="10 11">LS</strain>
        <tissue evidence="10">Full body</tissue>
    </source>
</reference>